<keyword evidence="1" id="KW-0732">Signal</keyword>
<feature type="chain" id="PRO_5040437035" evidence="1">
    <location>
        <begin position="24"/>
        <end position="850"/>
    </location>
</feature>
<dbReference type="InterPro" id="IPR027414">
    <property type="entry name" value="GH95_N_dom"/>
</dbReference>
<accession>A0A9P5NYF0</accession>
<protein>
    <submittedName>
        <fullName evidence="5">Glycoside hydrolase family 95 protein</fullName>
    </submittedName>
</protein>
<dbReference type="SUPFAM" id="SSF48208">
    <property type="entry name" value="Six-hairpin glycosidases"/>
    <property type="match status" value="1"/>
</dbReference>
<evidence type="ECO:0000259" key="2">
    <source>
        <dbReference type="Pfam" id="PF14498"/>
    </source>
</evidence>
<dbReference type="EMBL" id="JADNYJ010000012">
    <property type="protein sequence ID" value="KAF8908099.1"/>
    <property type="molecule type" value="Genomic_DNA"/>
</dbReference>
<dbReference type="PANTHER" id="PTHR31084:SF3">
    <property type="entry name" value="ALPHA-FUCOSIDASE A"/>
    <property type="match status" value="1"/>
</dbReference>
<feature type="domain" description="Glycosyl hydrolase family 95 N-terminal" evidence="2">
    <location>
        <begin position="35"/>
        <end position="253"/>
    </location>
</feature>
<dbReference type="Gene3D" id="1.50.10.10">
    <property type="match status" value="1"/>
</dbReference>
<evidence type="ECO:0000259" key="4">
    <source>
        <dbReference type="Pfam" id="PF22124"/>
    </source>
</evidence>
<dbReference type="OrthoDB" id="2848340at2759"/>
<dbReference type="GO" id="GO:0004560">
    <property type="term" value="F:alpha-L-fucosidase activity"/>
    <property type="evidence" value="ECO:0007669"/>
    <property type="project" value="InterPro"/>
</dbReference>
<dbReference type="Proteomes" id="UP000724874">
    <property type="component" value="Unassembled WGS sequence"/>
</dbReference>
<dbReference type="Pfam" id="PF21307">
    <property type="entry name" value="Glyco_hydro_95_C"/>
    <property type="match status" value="1"/>
</dbReference>
<dbReference type="InterPro" id="IPR008928">
    <property type="entry name" value="6-hairpin_glycosidase_sf"/>
</dbReference>
<dbReference type="InterPro" id="IPR054363">
    <property type="entry name" value="GH95_cat"/>
</dbReference>
<feature type="signal peptide" evidence="1">
    <location>
        <begin position="1"/>
        <end position="23"/>
    </location>
</feature>
<dbReference type="PIRSF" id="PIRSF007663">
    <property type="entry name" value="UCP007663"/>
    <property type="match status" value="1"/>
</dbReference>
<dbReference type="InterPro" id="IPR012341">
    <property type="entry name" value="6hp_glycosidase-like_sf"/>
</dbReference>
<dbReference type="GO" id="GO:0005975">
    <property type="term" value="P:carbohydrate metabolic process"/>
    <property type="evidence" value="ECO:0007669"/>
    <property type="project" value="InterPro"/>
</dbReference>
<sequence length="850" mass="92641">MWTSFFSIQLAQLLFVLFRPTASAPSGFPKSGNGLWYNQTGDVWSREWLPVGNGYLGATVPGGTVLETTQLNIESLWSGGPFADPTYNGGNKQPSEQAETAGIMQTFRKWIFQNVTGDIDNIDALTTDQGQYGSYAGAGCLLATLSTIAPISNYGRWLDLDQGLAVTSWTQGSVDLTRTTFCSNPTKACVQHVGAENGPLPNLTYAFSVALESGLPAPNITCQNFTSLLVNGFVSKSPPGMSYAIVFSAFATPPSRVQCIQFPVPFGSPPNATLQVITPSDATNTEAWITWIGDTEYDIDAGDSAHNFTFAGQNPVTKLQAQLPTSGSSNYQALLQQHTADIKSALSDSFALDLGQRPNLDLPTNVLRSQYTTIDGPQSNAYLDWLLFNYGRYLLVSSSRGVLPANLQGKWANGVGNAWSADANINLQMNYWMAEMTGLSSLTPSLFNYIEKTWAPRGAYTAQVLYNISRGWVVHDEMNIFGHTGMKGGGNTAEWADYPESAVWMMFHVWDHFDHTNDVAWWKAQGWPLVKGVASFHLEKLIPDLHFNDSTLVVAPCNSPEQAPITFGCAHAQQTIWQLFNAVEKGFEASGDNDTAFLEEIRSVRAKMDKGLRIGSWGQLQEWKVDQDSPTDTHRHLSHLVGLYPGYAITNFDPSSSVQGTGIAQHYTKAQILAAAGTSLLHRGNGTGPDADSGWEKAWRAAAWAQLKNTSMFYHELSFALSENFGPNLFSLYNPYDPDPIFQIDANFGFPAAVMNGLLQAPDVASITTPLTVTLLPTLPSQWPSGSIRGARLRGGITVSIQWSKSKLKSVNFAVDSGANVRERLVNVVYDSRVIASFTTSAGLKKSINL</sequence>
<feature type="domain" description="Alpha fucosidase A-like C-terminal" evidence="3">
    <location>
        <begin position="773"/>
        <end position="824"/>
    </location>
</feature>
<keyword evidence="5" id="KW-0378">Hydrolase</keyword>
<feature type="domain" description="Glycosyl hydrolase family 95 catalytic" evidence="4">
    <location>
        <begin position="330"/>
        <end position="756"/>
    </location>
</feature>
<gene>
    <name evidence="5" type="ORF">CPB84DRAFT_1843573</name>
</gene>
<dbReference type="InterPro" id="IPR016518">
    <property type="entry name" value="Alpha-L-fucosidase"/>
</dbReference>
<dbReference type="InterPro" id="IPR049053">
    <property type="entry name" value="AFCA-like_C"/>
</dbReference>
<reference evidence="5" key="1">
    <citation type="submission" date="2020-11" db="EMBL/GenBank/DDBJ databases">
        <authorList>
            <consortium name="DOE Joint Genome Institute"/>
            <person name="Ahrendt S."/>
            <person name="Riley R."/>
            <person name="Andreopoulos W."/>
            <person name="LaButti K."/>
            <person name="Pangilinan J."/>
            <person name="Ruiz-duenas F.J."/>
            <person name="Barrasa J.M."/>
            <person name="Sanchez-Garcia M."/>
            <person name="Camarero S."/>
            <person name="Miyauchi S."/>
            <person name="Serrano A."/>
            <person name="Linde D."/>
            <person name="Babiker R."/>
            <person name="Drula E."/>
            <person name="Ayuso-Fernandez I."/>
            <person name="Pacheco R."/>
            <person name="Padilla G."/>
            <person name="Ferreira P."/>
            <person name="Barriuso J."/>
            <person name="Kellner H."/>
            <person name="Castanera R."/>
            <person name="Alfaro M."/>
            <person name="Ramirez L."/>
            <person name="Pisabarro A.G."/>
            <person name="Kuo A."/>
            <person name="Tritt A."/>
            <person name="Lipzen A."/>
            <person name="He G."/>
            <person name="Yan M."/>
            <person name="Ng V."/>
            <person name="Cullen D."/>
            <person name="Martin F."/>
            <person name="Rosso M.-N."/>
            <person name="Henrissat B."/>
            <person name="Hibbett D."/>
            <person name="Martinez A.T."/>
            <person name="Grigoriev I.V."/>
        </authorList>
    </citation>
    <scope>NUCLEOTIDE SEQUENCE</scope>
    <source>
        <strain evidence="5">AH 44721</strain>
    </source>
</reference>
<dbReference type="PANTHER" id="PTHR31084">
    <property type="entry name" value="ALPHA-L-FUCOSIDASE 2"/>
    <property type="match status" value="1"/>
</dbReference>
<proteinExistence type="predicted"/>
<comment type="caution">
    <text evidence="5">The sequence shown here is derived from an EMBL/GenBank/DDBJ whole genome shotgun (WGS) entry which is preliminary data.</text>
</comment>
<evidence type="ECO:0000259" key="3">
    <source>
        <dbReference type="Pfam" id="PF21307"/>
    </source>
</evidence>
<organism evidence="5 6">
    <name type="scientific">Gymnopilus junonius</name>
    <name type="common">Spectacular rustgill mushroom</name>
    <name type="synonym">Gymnopilus spectabilis subsp. junonius</name>
    <dbReference type="NCBI Taxonomy" id="109634"/>
    <lineage>
        <taxon>Eukaryota</taxon>
        <taxon>Fungi</taxon>
        <taxon>Dikarya</taxon>
        <taxon>Basidiomycota</taxon>
        <taxon>Agaricomycotina</taxon>
        <taxon>Agaricomycetes</taxon>
        <taxon>Agaricomycetidae</taxon>
        <taxon>Agaricales</taxon>
        <taxon>Agaricineae</taxon>
        <taxon>Hymenogastraceae</taxon>
        <taxon>Gymnopilus</taxon>
    </lineage>
</organism>
<dbReference type="AlphaFoldDB" id="A0A9P5NYF0"/>
<evidence type="ECO:0000313" key="5">
    <source>
        <dbReference type="EMBL" id="KAF8908099.1"/>
    </source>
</evidence>
<evidence type="ECO:0000313" key="6">
    <source>
        <dbReference type="Proteomes" id="UP000724874"/>
    </source>
</evidence>
<dbReference type="Pfam" id="PF14498">
    <property type="entry name" value="Glyco_hyd_65N_2"/>
    <property type="match status" value="1"/>
</dbReference>
<keyword evidence="6" id="KW-1185">Reference proteome</keyword>
<name>A0A9P5NYF0_GYMJU</name>
<evidence type="ECO:0000256" key="1">
    <source>
        <dbReference type="SAM" id="SignalP"/>
    </source>
</evidence>
<dbReference type="Pfam" id="PF22124">
    <property type="entry name" value="Glyco_hydro_95_cat"/>
    <property type="match status" value="1"/>
</dbReference>